<dbReference type="Proteomes" id="UP000095286">
    <property type="component" value="Unplaced"/>
</dbReference>
<sequence length="348" mass="39740">MDQKPITLFTYHYNKSNGVVLGSGEFPILKSSIKNGPVSFDLVKNFGGFARRDYEDMVNSMWSSFVKFKPNDEPTNLRRDLGDADIVAWRGFLKNIGLLALNDFKGDLHILAQKYNNVIFLEQIPKPDQNKGGEIEDHKRQIEHHKGHMFGNFITENANGGSNENNNVDTSDVCNIVQTRIFTHNGKNTTVCYTAEVDALKHKGSNQFIEVTTCIKGTNENLDNTLYKERGKKYWMKSYLVGIEEIVVGIRKIANKLVGAPFVERIQILNVNEISQRSGINPQQVMDRIAQTLNEIKEQFNDPDTKFVEISKAKNNDEIKYKKLPRDYKSPLRGAFPLEFREAYPEKN</sequence>
<accession>A0AC35U7I4</accession>
<evidence type="ECO:0000313" key="2">
    <source>
        <dbReference type="WBParaSite" id="RSKR_0000885100.1"/>
    </source>
</evidence>
<proteinExistence type="predicted"/>
<name>A0AC35U7I4_9BILA</name>
<dbReference type="WBParaSite" id="RSKR_0000885100.1">
    <property type="protein sequence ID" value="RSKR_0000885100.1"/>
    <property type="gene ID" value="RSKR_0000885100"/>
</dbReference>
<organism evidence="1 2">
    <name type="scientific">Rhabditophanes sp. KR3021</name>
    <dbReference type="NCBI Taxonomy" id="114890"/>
    <lineage>
        <taxon>Eukaryota</taxon>
        <taxon>Metazoa</taxon>
        <taxon>Ecdysozoa</taxon>
        <taxon>Nematoda</taxon>
        <taxon>Chromadorea</taxon>
        <taxon>Rhabditida</taxon>
        <taxon>Tylenchina</taxon>
        <taxon>Panagrolaimomorpha</taxon>
        <taxon>Strongyloidoidea</taxon>
        <taxon>Alloionematidae</taxon>
        <taxon>Rhabditophanes</taxon>
    </lineage>
</organism>
<evidence type="ECO:0000313" key="1">
    <source>
        <dbReference type="Proteomes" id="UP000095286"/>
    </source>
</evidence>
<reference evidence="2" key="1">
    <citation type="submission" date="2016-11" db="UniProtKB">
        <authorList>
            <consortium name="WormBaseParasite"/>
        </authorList>
    </citation>
    <scope>IDENTIFICATION</scope>
    <source>
        <strain evidence="2">KR3021</strain>
    </source>
</reference>
<protein>
    <submittedName>
        <fullName evidence="2">Decapping nuclease</fullName>
    </submittedName>
</protein>